<organism evidence="7">
    <name type="scientific">Streptomyces sp. R08</name>
    <dbReference type="NCBI Taxonomy" id="3238624"/>
    <lineage>
        <taxon>Bacteria</taxon>
        <taxon>Bacillati</taxon>
        <taxon>Actinomycetota</taxon>
        <taxon>Actinomycetes</taxon>
        <taxon>Kitasatosporales</taxon>
        <taxon>Streptomycetaceae</taxon>
        <taxon>Streptomyces</taxon>
    </lineage>
</organism>
<feature type="active site" evidence="6">
    <location>
        <position position="73"/>
    </location>
</feature>
<dbReference type="EC" id="2.1.1.37" evidence="1"/>
<dbReference type="InterPro" id="IPR029063">
    <property type="entry name" value="SAM-dependent_MTases_sf"/>
</dbReference>
<keyword evidence="4 6" id="KW-0949">S-adenosyl-L-methionine</keyword>
<name>A0AB39M0H3_9ACTN</name>
<evidence type="ECO:0000256" key="4">
    <source>
        <dbReference type="ARBA" id="ARBA00022691"/>
    </source>
</evidence>
<evidence type="ECO:0000313" key="7">
    <source>
        <dbReference type="EMBL" id="XDP99374.1"/>
    </source>
</evidence>
<dbReference type="InterPro" id="IPR050750">
    <property type="entry name" value="C5-MTase"/>
</dbReference>
<dbReference type="GO" id="GO:0009307">
    <property type="term" value="P:DNA restriction-modification system"/>
    <property type="evidence" value="ECO:0007669"/>
    <property type="project" value="UniProtKB-KW"/>
</dbReference>
<dbReference type="PRINTS" id="PR00105">
    <property type="entry name" value="C5METTRFRASE"/>
</dbReference>
<evidence type="ECO:0000256" key="6">
    <source>
        <dbReference type="PROSITE-ProRule" id="PRU01016"/>
    </source>
</evidence>
<gene>
    <name evidence="7" type="ORF">AB5J58_03890</name>
</gene>
<dbReference type="PANTHER" id="PTHR46098">
    <property type="entry name" value="TRNA (CYTOSINE(38)-C(5))-METHYLTRANSFERASE"/>
    <property type="match status" value="1"/>
</dbReference>
<evidence type="ECO:0000256" key="1">
    <source>
        <dbReference type="ARBA" id="ARBA00011975"/>
    </source>
</evidence>
<accession>A0AB39M0H3</accession>
<dbReference type="Pfam" id="PF00145">
    <property type="entry name" value="DNA_methylase"/>
    <property type="match status" value="1"/>
</dbReference>
<evidence type="ECO:0000256" key="2">
    <source>
        <dbReference type="ARBA" id="ARBA00022603"/>
    </source>
</evidence>
<dbReference type="PANTHER" id="PTHR46098:SF1">
    <property type="entry name" value="TRNA (CYTOSINE(38)-C(5))-METHYLTRANSFERASE"/>
    <property type="match status" value="1"/>
</dbReference>
<evidence type="ECO:0000256" key="3">
    <source>
        <dbReference type="ARBA" id="ARBA00022679"/>
    </source>
</evidence>
<dbReference type="RefSeq" id="WP_369186495.1">
    <property type="nucleotide sequence ID" value="NZ_CP163431.1"/>
</dbReference>
<keyword evidence="5" id="KW-0680">Restriction system</keyword>
<dbReference type="REBASE" id="856958">
    <property type="entry name" value="M.SspR08ORF3890P"/>
</dbReference>
<dbReference type="InterPro" id="IPR001525">
    <property type="entry name" value="C5_MeTfrase"/>
</dbReference>
<dbReference type="EMBL" id="CP163431">
    <property type="protein sequence ID" value="XDP99374.1"/>
    <property type="molecule type" value="Genomic_DNA"/>
</dbReference>
<dbReference type="InterPro" id="IPR018117">
    <property type="entry name" value="C5_DNA_meth_AS"/>
</dbReference>
<keyword evidence="2 6" id="KW-0489">Methyltransferase</keyword>
<evidence type="ECO:0000256" key="5">
    <source>
        <dbReference type="ARBA" id="ARBA00022747"/>
    </source>
</evidence>
<dbReference type="PROSITE" id="PS00094">
    <property type="entry name" value="C5_MTASE_1"/>
    <property type="match status" value="1"/>
</dbReference>
<keyword evidence="3 6" id="KW-0808">Transferase</keyword>
<dbReference type="PROSITE" id="PS51679">
    <property type="entry name" value="SAM_MT_C5"/>
    <property type="match status" value="1"/>
</dbReference>
<comment type="similarity">
    <text evidence="6">Belongs to the class I-like SAM-binding methyltransferase superfamily. C5-methyltransferase family.</text>
</comment>
<dbReference type="GO" id="GO:0003886">
    <property type="term" value="F:DNA (cytosine-5-)-methyltransferase activity"/>
    <property type="evidence" value="ECO:0007669"/>
    <property type="project" value="UniProtKB-EC"/>
</dbReference>
<dbReference type="AlphaFoldDB" id="A0AB39M0H3"/>
<dbReference type="Gene3D" id="3.40.50.150">
    <property type="entry name" value="Vaccinia Virus protein VP39"/>
    <property type="match status" value="1"/>
</dbReference>
<sequence length="169" mass="18201">MKILELCAGYGGLGMAVASLVGGHVVYVAESAPGPSAVLAERYPEAPNLGDIREIDWDQLVGQVEAITAGFPCQDISIAGNRVGIRGARSGVWVNVVDAIRVIRPKLVFLENVSNIRTRGLEVVLGDLAAIGYSARWVCVRATAARAPHLRDRWFCIATPENPDQQPRQ</sequence>
<reference evidence="7" key="1">
    <citation type="submission" date="2024-07" db="EMBL/GenBank/DDBJ databases">
        <authorList>
            <person name="Yu S.T."/>
        </authorList>
    </citation>
    <scope>NUCLEOTIDE SEQUENCE</scope>
    <source>
        <strain evidence="7">R08</strain>
    </source>
</reference>
<protein>
    <recommendedName>
        <fullName evidence="1">DNA (cytosine-5-)-methyltransferase</fullName>
        <ecNumber evidence="1">2.1.1.37</ecNumber>
    </recommendedName>
</protein>
<dbReference type="SUPFAM" id="SSF53335">
    <property type="entry name" value="S-adenosyl-L-methionine-dependent methyltransferases"/>
    <property type="match status" value="1"/>
</dbReference>
<proteinExistence type="inferred from homology"/>
<dbReference type="GO" id="GO:0032259">
    <property type="term" value="P:methylation"/>
    <property type="evidence" value="ECO:0007669"/>
    <property type="project" value="UniProtKB-KW"/>
</dbReference>